<proteinExistence type="predicted"/>
<name>A0AAP0G821_9ASPA</name>
<feature type="compositionally biased region" description="Polar residues" evidence="1">
    <location>
        <begin position="129"/>
        <end position="148"/>
    </location>
</feature>
<feature type="domain" description="Retrovirus-related Pol polyprotein from transposon TNT 1-94-like beta-barrel" evidence="2">
    <location>
        <begin position="251"/>
        <end position="328"/>
    </location>
</feature>
<evidence type="ECO:0000313" key="3">
    <source>
        <dbReference type="EMBL" id="KAK8943258.1"/>
    </source>
</evidence>
<dbReference type="EMBL" id="JBBWWQ010000007">
    <property type="protein sequence ID" value="KAK8943258.1"/>
    <property type="molecule type" value="Genomic_DNA"/>
</dbReference>
<dbReference type="InterPro" id="IPR054722">
    <property type="entry name" value="PolX-like_BBD"/>
</dbReference>
<feature type="compositionally biased region" description="Low complexity" evidence="1">
    <location>
        <begin position="173"/>
        <end position="199"/>
    </location>
</feature>
<dbReference type="PANTHER" id="PTHR47481">
    <property type="match status" value="1"/>
</dbReference>
<gene>
    <name evidence="3" type="ORF">KSP39_PZI009123</name>
</gene>
<feature type="region of interest" description="Disordered" evidence="1">
    <location>
        <begin position="121"/>
        <end position="199"/>
    </location>
</feature>
<organism evidence="3 4">
    <name type="scientific">Platanthera zijinensis</name>
    <dbReference type="NCBI Taxonomy" id="2320716"/>
    <lineage>
        <taxon>Eukaryota</taxon>
        <taxon>Viridiplantae</taxon>
        <taxon>Streptophyta</taxon>
        <taxon>Embryophyta</taxon>
        <taxon>Tracheophyta</taxon>
        <taxon>Spermatophyta</taxon>
        <taxon>Magnoliopsida</taxon>
        <taxon>Liliopsida</taxon>
        <taxon>Asparagales</taxon>
        <taxon>Orchidaceae</taxon>
        <taxon>Orchidoideae</taxon>
        <taxon>Orchideae</taxon>
        <taxon>Orchidinae</taxon>
        <taxon>Platanthera</taxon>
    </lineage>
</organism>
<comment type="caution">
    <text evidence="3">The sequence shown here is derived from an EMBL/GenBank/DDBJ whole genome shotgun (WGS) entry which is preliminary data.</text>
</comment>
<dbReference type="Pfam" id="PF14223">
    <property type="entry name" value="Retrotran_gag_2"/>
    <property type="match status" value="1"/>
</dbReference>
<dbReference type="Proteomes" id="UP001418222">
    <property type="component" value="Unassembled WGS sequence"/>
</dbReference>
<dbReference type="PANTHER" id="PTHR47481:SF31">
    <property type="entry name" value="OS01G0873500 PROTEIN"/>
    <property type="match status" value="1"/>
</dbReference>
<dbReference type="AlphaFoldDB" id="A0AAP0G821"/>
<dbReference type="Pfam" id="PF22936">
    <property type="entry name" value="Pol_BBD"/>
    <property type="match status" value="1"/>
</dbReference>
<evidence type="ECO:0000313" key="4">
    <source>
        <dbReference type="Proteomes" id="UP001418222"/>
    </source>
</evidence>
<keyword evidence="4" id="KW-1185">Reference proteome</keyword>
<sequence>MDCKTAPEAWALLQCRLASVTKAHISSLPKQLRTLEKKPTASMSDYLMGDKRVADALAAAGEPISHFALVDYITDGLKEELQSFLSLIELRPPSSFDELFDMLINEEALLNRLRPKNHDSSALYAHSRPTGSSSSFSNPPGKNSRQPHGNNWRSGRGGNGGRWGNNSRGGYGNRRNSFQQNQRHHQQNQQSSLPPLLPIPASIHPNEACQICLKPGHTARTCYQRTNFAYSASLPDQMDALSLSEQNDTNWILDFGASHHMAKSEKSFLDMGTTSGNSGIVVGNGEILHVSCIGKVILPTFKGPLTLPNVLCVSSLSKNLFSVHQFAQDNNCVFLLDSNGFFVKDKSTGQTLLTGRNSKGLYHITPPPSFGHALLSSHASVSTWHARLGHPSQ</sequence>
<protein>
    <recommendedName>
        <fullName evidence="2">Retrovirus-related Pol polyprotein from transposon TNT 1-94-like beta-barrel domain-containing protein</fullName>
    </recommendedName>
</protein>
<accession>A0AAP0G821</accession>
<reference evidence="3 4" key="1">
    <citation type="journal article" date="2022" name="Nat. Plants">
        <title>Genomes of leafy and leafless Platanthera orchids illuminate the evolution of mycoheterotrophy.</title>
        <authorList>
            <person name="Li M.H."/>
            <person name="Liu K.W."/>
            <person name="Li Z."/>
            <person name="Lu H.C."/>
            <person name="Ye Q.L."/>
            <person name="Zhang D."/>
            <person name="Wang J.Y."/>
            <person name="Li Y.F."/>
            <person name="Zhong Z.M."/>
            <person name="Liu X."/>
            <person name="Yu X."/>
            <person name="Liu D.K."/>
            <person name="Tu X.D."/>
            <person name="Liu B."/>
            <person name="Hao Y."/>
            <person name="Liao X.Y."/>
            <person name="Jiang Y.T."/>
            <person name="Sun W.H."/>
            <person name="Chen J."/>
            <person name="Chen Y.Q."/>
            <person name="Ai Y."/>
            <person name="Zhai J.W."/>
            <person name="Wu S.S."/>
            <person name="Zhou Z."/>
            <person name="Hsiao Y.Y."/>
            <person name="Wu W.L."/>
            <person name="Chen Y.Y."/>
            <person name="Lin Y.F."/>
            <person name="Hsu J.L."/>
            <person name="Li C.Y."/>
            <person name="Wang Z.W."/>
            <person name="Zhao X."/>
            <person name="Zhong W.Y."/>
            <person name="Ma X.K."/>
            <person name="Ma L."/>
            <person name="Huang J."/>
            <person name="Chen G.Z."/>
            <person name="Huang M.Z."/>
            <person name="Huang L."/>
            <person name="Peng D.H."/>
            <person name="Luo Y.B."/>
            <person name="Zou S.Q."/>
            <person name="Chen S.P."/>
            <person name="Lan S."/>
            <person name="Tsai W.C."/>
            <person name="Van de Peer Y."/>
            <person name="Liu Z.J."/>
        </authorList>
    </citation>
    <scope>NUCLEOTIDE SEQUENCE [LARGE SCALE GENOMIC DNA]</scope>
    <source>
        <strain evidence="3">Lor287</strain>
    </source>
</reference>
<evidence type="ECO:0000259" key="2">
    <source>
        <dbReference type="Pfam" id="PF22936"/>
    </source>
</evidence>
<feature type="compositionally biased region" description="Gly residues" evidence="1">
    <location>
        <begin position="155"/>
        <end position="172"/>
    </location>
</feature>
<evidence type="ECO:0000256" key="1">
    <source>
        <dbReference type="SAM" id="MobiDB-lite"/>
    </source>
</evidence>